<dbReference type="InterPro" id="IPR050121">
    <property type="entry name" value="Cytochrome_P450_monoxygenase"/>
</dbReference>
<dbReference type="InterPro" id="IPR036396">
    <property type="entry name" value="Cyt_P450_sf"/>
</dbReference>
<dbReference type="GO" id="GO:0020037">
    <property type="term" value="F:heme binding"/>
    <property type="evidence" value="ECO:0007669"/>
    <property type="project" value="InterPro"/>
</dbReference>
<sequence length="282" mass="30038">MLMQLQSTPSHRALRSALQQLFSPAATRAAHADLVSCTERLLDRIAAHVSSKGRDAPVPVYRLVQEYVLDVTGRAFLSCVISDADSRRLIAIFEEWLVAPPESEPRTPWARGVACARAWLSRTEPLEPSRLQKTYDAVLRRICDAMGAGAEGEGTTKPVRSVAAALSTAREVPAGGAPEAAAHDAASFEATVRDQTAGLLFAGLNSASEPCDAPRPEFFTRAAQKSRTPGSFLPFSTGAKGCPASGFALHEMRVLLVMLLQRFELAGAPGGGVLCTPRVVSS</sequence>
<keyword evidence="3" id="KW-0560">Oxidoreductase</keyword>
<dbReference type="InterPro" id="IPR001128">
    <property type="entry name" value="Cyt_P450"/>
</dbReference>
<dbReference type="PROSITE" id="PS00086">
    <property type="entry name" value="CYTOCHROME_P450"/>
    <property type="match status" value="1"/>
</dbReference>
<proteinExistence type="inferred from homology"/>
<keyword evidence="5" id="KW-1185">Reference proteome</keyword>
<evidence type="ECO:0000313" key="4">
    <source>
        <dbReference type="EMBL" id="KOO22948.1"/>
    </source>
</evidence>
<gene>
    <name evidence="4" type="ORF">Ctob_003507</name>
</gene>
<keyword evidence="3" id="KW-0408">Iron</keyword>
<dbReference type="OrthoDB" id="1470350at2759"/>
<evidence type="ECO:0008006" key="6">
    <source>
        <dbReference type="Google" id="ProtNLM"/>
    </source>
</evidence>
<dbReference type="GO" id="GO:0016705">
    <property type="term" value="F:oxidoreductase activity, acting on paired donors, with incorporation or reduction of molecular oxygen"/>
    <property type="evidence" value="ECO:0007669"/>
    <property type="project" value="InterPro"/>
</dbReference>
<name>A0A0M0J9T2_9EUKA</name>
<dbReference type="AlphaFoldDB" id="A0A0M0J9T2"/>
<dbReference type="Pfam" id="PF00067">
    <property type="entry name" value="p450"/>
    <property type="match status" value="1"/>
</dbReference>
<dbReference type="GO" id="GO:0005506">
    <property type="term" value="F:iron ion binding"/>
    <property type="evidence" value="ECO:0007669"/>
    <property type="project" value="InterPro"/>
</dbReference>
<dbReference type="PANTHER" id="PTHR24305:SF166">
    <property type="entry name" value="CYTOCHROME P450 12A4, MITOCHONDRIAL-RELATED"/>
    <property type="match status" value="1"/>
</dbReference>
<dbReference type="EMBL" id="JWZX01003236">
    <property type="protein sequence ID" value="KOO22948.1"/>
    <property type="molecule type" value="Genomic_DNA"/>
</dbReference>
<evidence type="ECO:0000256" key="3">
    <source>
        <dbReference type="RuleBase" id="RU000461"/>
    </source>
</evidence>
<dbReference type="SUPFAM" id="SSF48264">
    <property type="entry name" value="Cytochrome P450"/>
    <property type="match status" value="1"/>
</dbReference>
<evidence type="ECO:0000256" key="1">
    <source>
        <dbReference type="ARBA" id="ARBA00001971"/>
    </source>
</evidence>
<keyword evidence="3" id="KW-0503">Monooxygenase</keyword>
<reference evidence="5" key="1">
    <citation type="journal article" date="2015" name="PLoS Genet.">
        <title>Genome Sequence and Transcriptome Analyses of Chrysochromulina tobin: Metabolic Tools for Enhanced Algal Fitness in the Prominent Order Prymnesiales (Haptophyceae).</title>
        <authorList>
            <person name="Hovde B.T."/>
            <person name="Deodato C.R."/>
            <person name="Hunsperger H.M."/>
            <person name="Ryken S.A."/>
            <person name="Yost W."/>
            <person name="Jha R.K."/>
            <person name="Patterson J."/>
            <person name="Monnat R.J. Jr."/>
            <person name="Barlow S.B."/>
            <person name="Starkenburg S.R."/>
            <person name="Cattolico R.A."/>
        </authorList>
    </citation>
    <scope>NUCLEOTIDE SEQUENCE</scope>
    <source>
        <strain evidence="5">CCMP291</strain>
    </source>
</reference>
<comment type="similarity">
    <text evidence="2 3">Belongs to the cytochrome P450 family.</text>
</comment>
<dbReference type="PANTHER" id="PTHR24305">
    <property type="entry name" value="CYTOCHROME P450"/>
    <property type="match status" value="1"/>
</dbReference>
<dbReference type="Gene3D" id="1.10.630.10">
    <property type="entry name" value="Cytochrome P450"/>
    <property type="match status" value="2"/>
</dbReference>
<keyword evidence="3" id="KW-0479">Metal-binding</keyword>
<dbReference type="InterPro" id="IPR017972">
    <property type="entry name" value="Cyt_P450_CS"/>
</dbReference>
<organism evidence="4 5">
    <name type="scientific">Chrysochromulina tobinii</name>
    <dbReference type="NCBI Taxonomy" id="1460289"/>
    <lineage>
        <taxon>Eukaryota</taxon>
        <taxon>Haptista</taxon>
        <taxon>Haptophyta</taxon>
        <taxon>Prymnesiophyceae</taxon>
        <taxon>Prymnesiales</taxon>
        <taxon>Chrysochromulinaceae</taxon>
        <taxon>Chrysochromulina</taxon>
    </lineage>
</organism>
<keyword evidence="3" id="KW-0349">Heme</keyword>
<dbReference type="GO" id="GO:0004497">
    <property type="term" value="F:monooxygenase activity"/>
    <property type="evidence" value="ECO:0007669"/>
    <property type="project" value="UniProtKB-KW"/>
</dbReference>
<protein>
    <recommendedName>
        <fullName evidence="6">Cytochrome p450</fullName>
    </recommendedName>
</protein>
<comment type="cofactor">
    <cofactor evidence="1">
        <name>heme</name>
        <dbReference type="ChEBI" id="CHEBI:30413"/>
    </cofactor>
</comment>
<accession>A0A0M0J9T2</accession>
<evidence type="ECO:0000313" key="5">
    <source>
        <dbReference type="Proteomes" id="UP000037460"/>
    </source>
</evidence>
<dbReference type="Proteomes" id="UP000037460">
    <property type="component" value="Unassembled WGS sequence"/>
</dbReference>
<comment type="caution">
    <text evidence="4">The sequence shown here is derived from an EMBL/GenBank/DDBJ whole genome shotgun (WGS) entry which is preliminary data.</text>
</comment>
<evidence type="ECO:0000256" key="2">
    <source>
        <dbReference type="ARBA" id="ARBA00010617"/>
    </source>
</evidence>